<organism evidence="2 3">
    <name type="scientific">Bacillus mesophilus</name>
    <dbReference type="NCBI Taxonomy" id="1808955"/>
    <lineage>
        <taxon>Bacteria</taxon>
        <taxon>Bacillati</taxon>
        <taxon>Bacillota</taxon>
        <taxon>Bacilli</taxon>
        <taxon>Bacillales</taxon>
        <taxon>Bacillaceae</taxon>
        <taxon>Bacillus</taxon>
    </lineage>
</organism>
<evidence type="ECO:0000256" key="1">
    <source>
        <dbReference type="SAM" id="Coils"/>
    </source>
</evidence>
<protein>
    <submittedName>
        <fullName evidence="2">YqkE family protein</fullName>
    </submittedName>
</protein>
<dbReference type="Pfam" id="PF13025">
    <property type="entry name" value="DUF3886"/>
    <property type="match status" value="1"/>
</dbReference>
<keyword evidence="1" id="KW-0175">Coiled coil</keyword>
<feature type="coiled-coil region" evidence="1">
    <location>
        <begin position="29"/>
        <end position="73"/>
    </location>
</feature>
<dbReference type="Proteomes" id="UP000481043">
    <property type="component" value="Unassembled WGS sequence"/>
</dbReference>
<evidence type="ECO:0000313" key="3">
    <source>
        <dbReference type="Proteomes" id="UP000481043"/>
    </source>
</evidence>
<dbReference type="RefSeq" id="WP_163178894.1">
    <property type="nucleotide sequence ID" value="NZ_JAAIWM010000002.1"/>
</dbReference>
<proteinExistence type="predicted"/>
<keyword evidence="3" id="KW-1185">Reference proteome</keyword>
<dbReference type="EMBL" id="JAAIWM010000002">
    <property type="protein sequence ID" value="NEY71439.1"/>
    <property type="molecule type" value="Genomic_DNA"/>
</dbReference>
<dbReference type="InterPro" id="IPR024980">
    <property type="entry name" value="DUF3886"/>
</dbReference>
<reference evidence="2 3" key="1">
    <citation type="submission" date="2020-02" db="EMBL/GenBank/DDBJ databases">
        <title>Bacillus aquiflavi sp. nov., isolated from yellow water of strong flavor Chinese baijiu in Yibin region of China.</title>
        <authorList>
            <person name="Xie J."/>
        </authorList>
    </citation>
    <scope>NUCLEOTIDE SEQUENCE [LARGE SCALE GENOMIC DNA]</scope>
    <source>
        <strain evidence="2 3">SA4</strain>
    </source>
</reference>
<gene>
    <name evidence="2" type="ORF">G4D63_06740</name>
</gene>
<dbReference type="AlphaFoldDB" id="A0A6M0Q6R7"/>
<comment type="caution">
    <text evidence="2">The sequence shown here is derived from an EMBL/GenBank/DDBJ whole genome shotgun (WGS) entry which is preliminary data.</text>
</comment>
<name>A0A6M0Q6R7_9BACI</name>
<accession>A0A6M0Q6R7</accession>
<evidence type="ECO:0000313" key="2">
    <source>
        <dbReference type="EMBL" id="NEY71439.1"/>
    </source>
</evidence>
<sequence length="82" mass="9913">MAKKKPKAKPTKKEDDTLLLKERLNLDLFQQLKDKQKQLIENEQRIKEAELARKKEEARLKEKNKSFEELLNESSLDWQKYK</sequence>